<keyword evidence="2" id="KW-1185">Reference proteome</keyword>
<gene>
    <name evidence="1" type="ORF">PSON_ATCC_30995.1.T0090264</name>
</gene>
<name>A0A8S1KK31_9CILI</name>
<reference evidence="1" key="1">
    <citation type="submission" date="2021-01" db="EMBL/GenBank/DDBJ databases">
        <authorList>
            <consortium name="Genoscope - CEA"/>
            <person name="William W."/>
        </authorList>
    </citation>
    <scope>NUCLEOTIDE SEQUENCE</scope>
</reference>
<dbReference type="AlphaFoldDB" id="A0A8S1KK31"/>
<accession>A0A8S1KK31</accession>
<dbReference type="Proteomes" id="UP000692954">
    <property type="component" value="Unassembled WGS sequence"/>
</dbReference>
<proteinExistence type="predicted"/>
<evidence type="ECO:0000313" key="1">
    <source>
        <dbReference type="EMBL" id="CAD8055479.1"/>
    </source>
</evidence>
<protein>
    <submittedName>
        <fullName evidence="1">Uncharacterized protein</fullName>
    </submittedName>
</protein>
<sequence>MRHRKEYKPDHFVEKEFQQLKNQVNNAQHYDNYGICLYHKQISYHFQYQEQCIHLGILAKQFLRNFLKFFKTFFKVFLKKIKQFSNKLSSQILQILQILIFTHTSEARLYIHHHTKTDYLQNNQEFKIRSELKEVFPKFETVTQFFNKNITINQTKNLMGILMQQQLRILQVCSITNDQKYLDEVSFILSGKFKIFLHQLRYLNGQFNKQKEINLLVCPLDIIQIKLQFKDFQNELTQICRSKINYTRGYVLKYIEKYISKKVK</sequence>
<comment type="caution">
    <text evidence="1">The sequence shown here is derived from an EMBL/GenBank/DDBJ whole genome shotgun (WGS) entry which is preliminary data.</text>
</comment>
<evidence type="ECO:0000313" key="2">
    <source>
        <dbReference type="Proteomes" id="UP000692954"/>
    </source>
</evidence>
<dbReference type="EMBL" id="CAJJDN010000009">
    <property type="protein sequence ID" value="CAD8055479.1"/>
    <property type="molecule type" value="Genomic_DNA"/>
</dbReference>
<organism evidence="1 2">
    <name type="scientific">Paramecium sonneborni</name>
    <dbReference type="NCBI Taxonomy" id="65129"/>
    <lineage>
        <taxon>Eukaryota</taxon>
        <taxon>Sar</taxon>
        <taxon>Alveolata</taxon>
        <taxon>Ciliophora</taxon>
        <taxon>Intramacronucleata</taxon>
        <taxon>Oligohymenophorea</taxon>
        <taxon>Peniculida</taxon>
        <taxon>Parameciidae</taxon>
        <taxon>Paramecium</taxon>
    </lineage>
</organism>